<comment type="caution">
    <text evidence="1">The sequence shown here is derived from an EMBL/GenBank/DDBJ whole genome shotgun (WGS) entry which is preliminary data.</text>
</comment>
<gene>
    <name evidence="1" type="ORF">LCGC14_1600200</name>
</gene>
<dbReference type="AlphaFoldDB" id="A0A0F9IBC7"/>
<protein>
    <submittedName>
        <fullName evidence="1">Uncharacterized protein</fullName>
    </submittedName>
</protein>
<name>A0A0F9IBC7_9ZZZZ</name>
<accession>A0A0F9IBC7</accession>
<proteinExistence type="predicted"/>
<reference evidence="1" key="1">
    <citation type="journal article" date="2015" name="Nature">
        <title>Complex archaea that bridge the gap between prokaryotes and eukaryotes.</title>
        <authorList>
            <person name="Spang A."/>
            <person name="Saw J.H."/>
            <person name="Jorgensen S.L."/>
            <person name="Zaremba-Niedzwiedzka K."/>
            <person name="Martijn J."/>
            <person name="Lind A.E."/>
            <person name="van Eijk R."/>
            <person name="Schleper C."/>
            <person name="Guy L."/>
            <person name="Ettema T.J."/>
        </authorList>
    </citation>
    <scope>NUCLEOTIDE SEQUENCE</scope>
</reference>
<dbReference type="EMBL" id="LAZR01012824">
    <property type="protein sequence ID" value="KKM24926.1"/>
    <property type="molecule type" value="Genomic_DNA"/>
</dbReference>
<sequence length="97" mass="11214">MQQYRCNTHKECRDADTCIIGLPHEHKHVLDHMHMYCPYKGVYIGCNHHVTADPTMPITNLESALDTAIIEELERSTHPFADCAKRIRNRLLELIST</sequence>
<evidence type="ECO:0000313" key="1">
    <source>
        <dbReference type="EMBL" id="KKM24926.1"/>
    </source>
</evidence>
<organism evidence="1">
    <name type="scientific">marine sediment metagenome</name>
    <dbReference type="NCBI Taxonomy" id="412755"/>
    <lineage>
        <taxon>unclassified sequences</taxon>
        <taxon>metagenomes</taxon>
        <taxon>ecological metagenomes</taxon>
    </lineage>
</organism>